<keyword evidence="2" id="KW-0489">Methyltransferase</keyword>
<dbReference type="GO" id="GO:0008168">
    <property type="term" value="F:methyltransferase activity"/>
    <property type="evidence" value="ECO:0007669"/>
    <property type="project" value="UniProtKB-KW"/>
</dbReference>
<evidence type="ECO:0000313" key="2">
    <source>
        <dbReference type="EMBL" id="MDZ5461111.1"/>
    </source>
</evidence>
<dbReference type="GO" id="GO:0032259">
    <property type="term" value="P:methylation"/>
    <property type="evidence" value="ECO:0007669"/>
    <property type="project" value="UniProtKB-KW"/>
</dbReference>
<dbReference type="Pfam" id="PF08241">
    <property type="entry name" value="Methyltransf_11"/>
    <property type="match status" value="1"/>
</dbReference>
<evidence type="ECO:0000313" key="3">
    <source>
        <dbReference type="Proteomes" id="UP001293718"/>
    </source>
</evidence>
<accession>A0ABU5IQC8</accession>
<protein>
    <submittedName>
        <fullName evidence="2">Methyltransferase domain-containing protein</fullName>
    </submittedName>
</protein>
<organism evidence="2 3">
    <name type="scientific">Azohydromonas lata</name>
    <dbReference type="NCBI Taxonomy" id="45677"/>
    <lineage>
        <taxon>Bacteria</taxon>
        <taxon>Pseudomonadati</taxon>
        <taxon>Pseudomonadota</taxon>
        <taxon>Betaproteobacteria</taxon>
        <taxon>Burkholderiales</taxon>
        <taxon>Sphaerotilaceae</taxon>
        <taxon>Azohydromonas</taxon>
    </lineage>
</organism>
<reference evidence="2 3" key="1">
    <citation type="submission" date="2023-11" db="EMBL/GenBank/DDBJ databases">
        <title>Draft genome of Azohydromonas lata strain H1 (DSM1123), a polyhydroxyalkanoate producer.</title>
        <authorList>
            <person name="Traversa D."/>
            <person name="D'Addabbo P."/>
            <person name="Pazzani C."/>
            <person name="Manzari C."/>
            <person name="Chiara M."/>
            <person name="Scrascia M."/>
        </authorList>
    </citation>
    <scope>NUCLEOTIDE SEQUENCE [LARGE SCALE GENOMIC DNA]</scope>
    <source>
        <strain evidence="2 3">H1</strain>
    </source>
</reference>
<comment type="caution">
    <text evidence="2">The sequence shown here is derived from an EMBL/GenBank/DDBJ whole genome shotgun (WGS) entry which is preliminary data.</text>
</comment>
<evidence type="ECO:0000259" key="1">
    <source>
        <dbReference type="Pfam" id="PF08241"/>
    </source>
</evidence>
<proteinExistence type="predicted"/>
<dbReference type="Gene3D" id="3.40.50.150">
    <property type="entry name" value="Vaccinia Virus protein VP39"/>
    <property type="match status" value="1"/>
</dbReference>
<dbReference type="EMBL" id="JAXOJX010000097">
    <property type="protein sequence ID" value="MDZ5461111.1"/>
    <property type="molecule type" value="Genomic_DNA"/>
</dbReference>
<dbReference type="PANTHER" id="PTHR43591:SF24">
    <property type="entry name" value="2-METHOXY-6-POLYPRENYL-1,4-BENZOQUINOL METHYLASE, MITOCHONDRIAL"/>
    <property type="match status" value="1"/>
</dbReference>
<dbReference type="InterPro" id="IPR013216">
    <property type="entry name" value="Methyltransf_11"/>
</dbReference>
<gene>
    <name evidence="2" type="ORF">SM757_31520</name>
</gene>
<dbReference type="InterPro" id="IPR029063">
    <property type="entry name" value="SAM-dependent_MTases_sf"/>
</dbReference>
<sequence>MDASATDRLFAGAIPQVYDRCLVPLIFESCAQDLARRVAALQPARVLETAAGTGVLTRAMAQALPGAALVATDLNQPMLDAARAVPMAVPVQWRQADAQSLPFDDGSFDVVACQFGAMFFPDKVGAYAEARRVLRPGGSFIFSVWDRLEDNEFACVVMDALATVFPEDPPQFLRRLPHGCFDVAVIERDLRDAGFAAPRVQTVTQRSRAGSAWEAAFAYCQGTPLRAEIEARVGAPLAAATARCAQALARQFGDGPVDGKIQAHVICAQR</sequence>
<dbReference type="PANTHER" id="PTHR43591">
    <property type="entry name" value="METHYLTRANSFERASE"/>
    <property type="match status" value="1"/>
</dbReference>
<name>A0ABU5IQC8_9BURK</name>
<dbReference type="Proteomes" id="UP001293718">
    <property type="component" value="Unassembled WGS sequence"/>
</dbReference>
<dbReference type="SUPFAM" id="SSF53335">
    <property type="entry name" value="S-adenosyl-L-methionine-dependent methyltransferases"/>
    <property type="match status" value="1"/>
</dbReference>
<dbReference type="CDD" id="cd02440">
    <property type="entry name" value="AdoMet_MTases"/>
    <property type="match status" value="1"/>
</dbReference>
<keyword evidence="3" id="KW-1185">Reference proteome</keyword>
<dbReference type="RefSeq" id="WP_066335547.1">
    <property type="nucleotide sequence ID" value="NZ_JAXOJX010000097.1"/>
</dbReference>
<keyword evidence="2" id="KW-0808">Transferase</keyword>
<feature type="domain" description="Methyltransferase type 11" evidence="1">
    <location>
        <begin position="47"/>
        <end position="142"/>
    </location>
</feature>